<keyword evidence="4" id="KW-1185">Reference proteome</keyword>
<name>A0A9X7YPY5_9GAMM</name>
<dbReference type="Proteomes" id="UP000596074">
    <property type="component" value="Chromosome"/>
</dbReference>
<reference evidence="3 4" key="1">
    <citation type="submission" date="2019-11" db="EMBL/GenBank/DDBJ databases">
        <title>Venatorbacter sp. nov. a predator of Campylobacter and other Gram-negative bacteria.</title>
        <authorList>
            <person name="Saeedi A."/>
            <person name="Cummings N.J."/>
            <person name="Connerton I.F."/>
            <person name="Connerton P.L."/>
        </authorList>
    </citation>
    <scope>NUCLEOTIDE SEQUENCE [LARGE SCALE GENOMIC DNA]</scope>
    <source>
        <strain evidence="3">XL5</strain>
    </source>
</reference>
<dbReference type="EMBL" id="CP046056">
    <property type="protein sequence ID" value="QQD25246.1"/>
    <property type="molecule type" value="Genomic_DNA"/>
</dbReference>
<evidence type="ECO:0000313" key="3">
    <source>
        <dbReference type="EMBL" id="QQD25246.1"/>
    </source>
</evidence>
<sequence>MADEELDMQDDNLEEDEEMEDADDSDVTGDSDGEAEAETESVEDLVAAAASASLAARNKVRESMQAEIEAFLARGGKIQTIDDNVMADPPRKPTSSYGSRPI</sequence>
<feature type="region of interest" description="Disordered" evidence="1">
    <location>
        <begin position="77"/>
        <end position="102"/>
    </location>
</feature>
<organism evidence="3 4">
    <name type="scientific">Venatoribacter cucullus</name>
    <dbReference type="NCBI Taxonomy" id="2661630"/>
    <lineage>
        <taxon>Bacteria</taxon>
        <taxon>Pseudomonadati</taxon>
        <taxon>Pseudomonadota</taxon>
        <taxon>Gammaproteobacteria</taxon>
        <taxon>Oceanospirillales</taxon>
        <taxon>Oceanospirillaceae</taxon>
        <taxon>Venatoribacter</taxon>
    </lineage>
</organism>
<dbReference type="AlphaFoldDB" id="A0A9X7YPY5"/>
<dbReference type="KEGG" id="vcw:GJQ55_12520"/>
<feature type="domain" description="Transcriptional regulator SutA RNAP-binding" evidence="2">
    <location>
        <begin position="55"/>
        <end position="89"/>
    </location>
</feature>
<evidence type="ECO:0000313" key="4">
    <source>
        <dbReference type="Proteomes" id="UP000596074"/>
    </source>
</evidence>
<feature type="region of interest" description="Disordered" evidence="1">
    <location>
        <begin position="1"/>
        <end position="42"/>
    </location>
</feature>
<dbReference type="Pfam" id="PF20661">
    <property type="entry name" value="SutA-RBD"/>
    <property type="match status" value="1"/>
</dbReference>
<dbReference type="RefSeq" id="WP_228345314.1">
    <property type="nucleotide sequence ID" value="NZ_CP046056.1"/>
</dbReference>
<proteinExistence type="predicted"/>
<feature type="compositionally biased region" description="Polar residues" evidence="1">
    <location>
        <begin position="93"/>
        <end position="102"/>
    </location>
</feature>
<gene>
    <name evidence="3" type="ORF">GJQ55_12520</name>
</gene>
<evidence type="ECO:0000259" key="2">
    <source>
        <dbReference type="Pfam" id="PF20661"/>
    </source>
</evidence>
<protein>
    <recommendedName>
        <fullName evidence="2">Transcriptional regulator SutA RNAP-binding domain-containing protein</fullName>
    </recommendedName>
</protein>
<dbReference type="InterPro" id="IPR049191">
    <property type="entry name" value="SutA_RBD"/>
</dbReference>
<accession>A0A9X7YPY5</accession>
<evidence type="ECO:0000256" key="1">
    <source>
        <dbReference type="SAM" id="MobiDB-lite"/>
    </source>
</evidence>